<dbReference type="AlphaFoldDB" id="A0A1M6BMK5"/>
<evidence type="ECO:0000259" key="1">
    <source>
        <dbReference type="Pfam" id="PF01966"/>
    </source>
</evidence>
<dbReference type="Gene3D" id="1.10.3210.10">
    <property type="entry name" value="Hypothetical protein af1432"/>
    <property type="match status" value="1"/>
</dbReference>
<dbReference type="CDD" id="cd00077">
    <property type="entry name" value="HDc"/>
    <property type="match status" value="1"/>
</dbReference>
<dbReference type="SUPFAM" id="SSF109604">
    <property type="entry name" value="HD-domain/PDEase-like"/>
    <property type="match status" value="1"/>
</dbReference>
<dbReference type="PANTHER" id="PTHR35795:SF1">
    <property type="entry name" value="BIS(5'-NUCLEOSYL)-TETRAPHOSPHATASE, SYMMETRICAL"/>
    <property type="match status" value="1"/>
</dbReference>
<evidence type="ECO:0000313" key="3">
    <source>
        <dbReference type="Proteomes" id="UP000184171"/>
    </source>
</evidence>
<dbReference type="InterPro" id="IPR003607">
    <property type="entry name" value="HD/PDEase_dom"/>
</dbReference>
<dbReference type="RefSeq" id="WP_072904912.1">
    <property type="nucleotide sequence ID" value="NZ_FQZT01000001.1"/>
</dbReference>
<gene>
    <name evidence="2" type="ORF">SAMN02745165_00232</name>
</gene>
<dbReference type="Proteomes" id="UP000184171">
    <property type="component" value="Unassembled WGS sequence"/>
</dbReference>
<organism evidence="2 3">
    <name type="scientific">Malonomonas rubra DSM 5091</name>
    <dbReference type="NCBI Taxonomy" id="1122189"/>
    <lineage>
        <taxon>Bacteria</taxon>
        <taxon>Pseudomonadati</taxon>
        <taxon>Thermodesulfobacteriota</taxon>
        <taxon>Desulfuromonadia</taxon>
        <taxon>Desulfuromonadales</taxon>
        <taxon>Geopsychrobacteraceae</taxon>
        <taxon>Malonomonas</taxon>
    </lineage>
</organism>
<dbReference type="STRING" id="1122189.SAMN02745165_00232"/>
<sequence>MKIPVRPVALINKYYADSPRARQILLEHSRQVSRRALKIARNLKSTAQPDLQFIAEAAMLHDIGMIRTDTPELDCHGSGSYLQHGIEGRNILEKEGLERHALVCERHIGIGLTAKEIENQKLPLPKRDMLPVSLEEKIICYADLFYSKSEKNRGNEKSLEKVRKTLRKFGKEKLFVFDQWQKQFEPELK</sequence>
<dbReference type="OrthoDB" id="1722553at2"/>
<name>A0A1M6BMK5_MALRU</name>
<dbReference type="InterPro" id="IPR006675">
    <property type="entry name" value="HDIG_dom"/>
</dbReference>
<evidence type="ECO:0000313" key="2">
    <source>
        <dbReference type="EMBL" id="SHI49778.1"/>
    </source>
</evidence>
<proteinExistence type="predicted"/>
<dbReference type="PANTHER" id="PTHR35795">
    <property type="entry name" value="SLR1885 PROTEIN"/>
    <property type="match status" value="1"/>
</dbReference>
<accession>A0A1M6BMK5</accession>
<dbReference type="InterPro" id="IPR051094">
    <property type="entry name" value="Diverse_Catalytic_Enzymes"/>
</dbReference>
<keyword evidence="3" id="KW-1185">Reference proteome</keyword>
<dbReference type="NCBIfam" id="TIGR00277">
    <property type="entry name" value="HDIG"/>
    <property type="match status" value="1"/>
</dbReference>
<dbReference type="EMBL" id="FQZT01000001">
    <property type="protein sequence ID" value="SHI49778.1"/>
    <property type="molecule type" value="Genomic_DNA"/>
</dbReference>
<protein>
    <recommendedName>
        <fullName evidence="1">HD domain-containing protein</fullName>
    </recommendedName>
</protein>
<dbReference type="Pfam" id="PF01966">
    <property type="entry name" value="HD"/>
    <property type="match status" value="1"/>
</dbReference>
<feature type="domain" description="HD" evidence="1">
    <location>
        <begin position="26"/>
        <end position="144"/>
    </location>
</feature>
<reference evidence="2 3" key="1">
    <citation type="submission" date="2016-11" db="EMBL/GenBank/DDBJ databases">
        <authorList>
            <person name="Jaros S."/>
            <person name="Januszkiewicz K."/>
            <person name="Wedrychowicz H."/>
        </authorList>
    </citation>
    <scope>NUCLEOTIDE SEQUENCE [LARGE SCALE GENOMIC DNA]</scope>
    <source>
        <strain evidence="2 3">DSM 5091</strain>
    </source>
</reference>
<dbReference type="InterPro" id="IPR006674">
    <property type="entry name" value="HD_domain"/>
</dbReference>